<dbReference type="EMBL" id="CM003380">
    <property type="protein sequence ID" value="KOM55508.1"/>
    <property type="molecule type" value="Genomic_DNA"/>
</dbReference>
<sequence length="174" mass="19435">MAFNFCHVTIFFNLQPKIRVLHLGETFLRLRRKKKENAARGFASMEDDFANCATHYSMKKTNLVVFRCGSLQVGEDDGLGALRDGDKDCRADDEALDLAGAIRLSLFLVVWVGFLRKSCDGRGAKVIWVARRPEEIATLMVVAMEVARDGCHGSLQERLRGSMVTLDDLCGGRH</sequence>
<evidence type="ECO:0000313" key="1">
    <source>
        <dbReference type="EMBL" id="KOM55508.1"/>
    </source>
</evidence>
<name>A0A0L9VKL6_PHAAN</name>
<dbReference type="Gramene" id="KOM55508">
    <property type="protein sequence ID" value="KOM55508"/>
    <property type="gene ID" value="LR48_Vigan10g140000"/>
</dbReference>
<reference evidence="2" key="1">
    <citation type="journal article" date="2015" name="Proc. Natl. Acad. Sci. U.S.A.">
        <title>Genome sequencing of adzuki bean (Vigna angularis) provides insight into high starch and low fat accumulation and domestication.</title>
        <authorList>
            <person name="Yang K."/>
            <person name="Tian Z."/>
            <person name="Chen C."/>
            <person name="Luo L."/>
            <person name="Zhao B."/>
            <person name="Wang Z."/>
            <person name="Yu L."/>
            <person name="Li Y."/>
            <person name="Sun Y."/>
            <person name="Li W."/>
            <person name="Chen Y."/>
            <person name="Li Y."/>
            <person name="Zhang Y."/>
            <person name="Ai D."/>
            <person name="Zhao J."/>
            <person name="Shang C."/>
            <person name="Ma Y."/>
            <person name="Wu B."/>
            <person name="Wang M."/>
            <person name="Gao L."/>
            <person name="Sun D."/>
            <person name="Zhang P."/>
            <person name="Guo F."/>
            <person name="Wang W."/>
            <person name="Li Y."/>
            <person name="Wang J."/>
            <person name="Varshney R.K."/>
            <person name="Wang J."/>
            <person name="Ling H.Q."/>
            <person name="Wan P."/>
        </authorList>
    </citation>
    <scope>NUCLEOTIDE SEQUENCE</scope>
    <source>
        <strain evidence="2">cv. Jingnong 6</strain>
    </source>
</reference>
<protein>
    <submittedName>
        <fullName evidence="1">Uncharacterized protein</fullName>
    </submittedName>
</protein>
<proteinExistence type="predicted"/>
<organism evidence="1 2">
    <name type="scientific">Phaseolus angularis</name>
    <name type="common">Azuki bean</name>
    <name type="synonym">Vigna angularis</name>
    <dbReference type="NCBI Taxonomy" id="3914"/>
    <lineage>
        <taxon>Eukaryota</taxon>
        <taxon>Viridiplantae</taxon>
        <taxon>Streptophyta</taxon>
        <taxon>Embryophyta</taxon>
        <taxon>Tracheophyta</taxon>
        <taxon>Spermatophyta</taxon>
        <taxon>Magnoliopsida</taxon>
        <taxon>eudicotyledons</taxon>
        <taxon>Gunneridae</taxon>
        <taxon>Pentapetalae</taxon>
        <taxon>rosids</taxon>
        <taxon>fabids</taxon>
        <taxon>Fabales</taxon>
        <taxon>Fabaceae</taxon>
        <taxon>Papilionoideae</taxon>
        <taxon>50 kb inversion clade</taxon>
        <taxon>NPAAA clade</taxon>
        <taxon>indigoferoid/millettioid clade</taxon>
        <taxon>Phaseoleae</taxon>
        <taxon>Vigna</taxon>
    </lineage>
</organism>
<gene>
    <name evidence="1" type="ORF">LR48_Vigan10g140000</name>
</gene>
<accession>A0A0L9VKL6</accession>
<evidence type="ECO:0000313" key="2">
    <source>
        <dbReference type="Proteomes" id="UP000053144"/>
    </source>
</evidence>
<dbReference type="Proteomes" id="UP000053144">
    <property type="component" value="Chromosome 10"/>
</dbReference>
<dbReference type="AlphaFoldDB" id="A0A0L9VKL6"/>